<sequence>MAGWPKTARPSRGVIVEESRLPPGQYVPRGRPVIHYGRVPAFRPDSWDFRVFGATASGEVHRLTWPEFERLPRLTVMADFHCVTKFSLMANEWSGVAPSTIMEFAPPAPEVRHVMIWAEYGYSANVRMSDFVAPDTLFALELDEKPLTPERGFPLRAVVPHLYAWKSVKWVRGIEYLLEDRRGFWEERGYHNLADPWQEQRYSYQEEPGDGPP</sequence>
<gene>
    <name evidence="2" type="ORF">SAMN05660976_02014</name>
</gene>
<protein>
    <submittedName>
        <fullName evidence="2">Oxidoreductase molybdopterin binding domain-containing protein</fullName>
    </submittedName>
</protein>
<dbReference type="SUPFAM" id="SSF56524">
    <property type="entry name" value="Oxidoreductase molybdopterin-binding domain"/>
    <property type="match status" value="1"/>
</dbReference>
<dbReference type="STRING" id="46177.SAMN05660976_02014"/>
<feature type="domain" description="Oxidoreductase molybdopterin-binding" evidence="1">
    <location>
        <begin position="37"/>
        <end position="185"/>
    </location>
</feature>
<dbReference type="InterPro" id="IPR000572">
    <property type="entry name" value="OxRdtase_Mopterin-bd_dom"/>
</dbReference>
<dbReference type="Pfam" id="PF00174">
    <property type="entry name" value="Oxidored_molyb"/>
    <property type="match status" value="1"/>
</dbReference>
<dbReference type="Proteomes" id="UP000198953">
    <property type="component" value="Unassembled WGS sequence"/>
</dbReference>
<evidence type="ECO:0000313" key="2">
    <source>
        <dbReference type="EMBL" id="SEL21995.1"/>
    </source>
</evidence>
<dbReference type="Gene3D" id="3.90.420.10">
    <property type="entry name" value="Oxidoreductase, molybdopterin-binding domain"/>
    <property type="match status" value="1"/>
</dbReference>
<dbReference type="InterPro" id="IPR036374">
    <property type="entry name" value="OxRdtase_Mopterin-bd_sf"/>
</dbReference>
<evidence type="ECO:0000313" key="3">
    <source>
        <dbReference type="Proteomes" id="UP000198953"/>
    </source>
</evidence>
<keyword evidence="3" id="KW-1185">Reference proteome</keyword>
<name>A0A1H7NG67_9ACTN</name>
<dbReference type="OrthoDB" id="9795587at2"/>
<proteinExistence type="predicted"/>
<dbReference type="PANTHER" id="PTHR43032:SF4">
    <property type="entry name" value="OXIDOREDUCTASE MOLYBDOPTERIN-BINDING DOMAIN-CONTAINING PROTEIN"/>
    <property type="match status" value="1"/>
</dbReference>
<reference evidence="2 3" key="1">
    <citation type="submission" date="2016-10" db="EMBL/GenBank/DDBJ databases">
        <authorList>
            <person name="de Groot N.N."/>
        </authorList>
    </citation>
    <scope>NUCLEOTIDE SEQUENCE [LARGE SCALE GENOMIC DNA]</scope>
    <source>
        <strain evidence="2 3">DSM 43357</strain>
    </source>
</reference>
<organism evidence="2 3">
    <name type="scientific">Nonomuraea pusilla</name>
    <dbReference type="NCBI Taxonomy" id="46177"/>
    <lineage>
        <taxon>Bacteria</taxon>
        <taxon>Bacillati</taxon>
        <taxon>Actinomycetota</taxon>
        <taxon>Actinomycetes</taxon>
        <taxon>Streptosporangiales</taxon>
        <taxon>Streptosporangiaceae</taxon>
        <taxon>Nonomuraea</taxon>
    </lineage>
</organism>
<dbReference type="AlphaFoldDB" id="A0A1H7NG67"/>
<dbReference type="PANTHER" id="PTHR43032">
    <property type="entry name" value="PROTEIN-METHIONINE-SULFOXIDE REDUCTASE"/>
    <property type="match status" value="1"/>
</dbReference>
<accession>A0A1H7NG67</accession>
<dbReference type="EMBL" id="FOBF01000004">
    <property type="protein sequence ID" value="SEL21995.1"/>
    <property type="molecule type" value="Genomic_DNA"/>
</dbReference>
<evidence type="ECO:0000259" key="1">
    <source>
        <dbReference type="Pfam" id="PF00174"/>
    </source>
</evidence>